<name>A0A6M3M7X9_9ZZZZ</name>
<sequence length="62" mass="6925">MEQIRERLKCPHCGGDIDSDVGEFLMLGDLGDPNNQDTIPCPKCGKLIRIRITVELIQRGDT</sequence>
<protein>
    <submittedName>
        <fullName evidence="1">Uncharacterized protein</fullName>
    </submittedName>
</protein>
<organism evidence="1">
    <name type="scientific">viral metagenome</name>
    <dbReference type="NCBI Taxonomy" id="1070528"/>
    <lineage>
        <taxon>unclassified sequences</taxon>
        <taxon>metagenomes</taxon>
        <taxon>organismal metagenomes</taxon>
    </lineage>
</organism>
<dbReference type="EMBL" id="MT143929">
    <property type="protein sequence ID" value="QJH92900.1"/>
    <property type="molecule type" value="Genomic_DNA"/>
</dbReference>
<dbReference type="AlphaFoldDB" id="A0A6M3M7X9"/>
<gene>
    <name evidence="2" type="ORF">MM171A02268_0010</name>
    <name evidence="1" type="ORF">MM171B01857_0009</name>
</gene>
<proteinExistence type="predicted"/>
<evidence type="ECO:0000313" key="2">
    <source>
        <dbReference type="EMBL" id="QJH92900.1"/>
    </source>
</evidence>
<evidence type="ECO:0000313" key="1">
    <source>
        <dbReference type="EMBL" id="QJB01833.1"/>
    </source>
</evidence>
<accession>A0A6M3M7X9</accession>
<dbReference type="EMBL" id="MT143737">
    <property type="protein sequence ID" value="QJB01833.1"/>
    <property type="molecule type" value="Genomic_DNA"/>
</dbReference>
<reference evidence="1" key="1">
    <citation type="submission" date="2020-03" db="EMBL/GenBank/DDBJ databases">
        <title>The deep terrestrial virosphere.</title>
        <authorList>
            <person name="Holmfeldt K."/>
            <person name="Nilsson E."/>
            <person name="Simone D."/>
            <person name="Lopez-Fernandez M."/>
            <person name="Wu X."/>
            <person name="de Brujin I."/>
            <person name="Lundin D."/>
            <person name="Andersson A."/>
            <person name="Bertilsson S."/>
            <person name="Dopson M."/>
        </authorList>
    </citation>
    <scope>NUCLEOTIDE SEQUENCE</scope>
    <source>
        <strain evidence="2">MM171A02268</strain>
        <strain evidence="1">MM171B01857</strain>
    </source>
</reference>